<gene>
    <name evidence="1" type="ORF">KC19_VG152100</name>
</gene>
<evidence type="ECO:0000313" key="1">
    <source>
        <dbReference type="EMBL" id="KAG0573141.1"/>
    </source>
</evidence>
<evidence type="ECO:0000313" key="2">
    <source>
        <dbReference type="Proteomes" id="UP000822688"/>
    </source>
</evidence>
<sequence>MRRLWVYVDLVREAVLDHSGHGVISASLWMDMDRHGHIWPRKTPRLDVDTACFCLMSFHRSVCMGSEVSCMGNSCSWAWNADLSRILGFLQ</sequence>
<dbReference type="AlphaFoldDB" id="A0A8T0HQR5"/>
<protein>
    <submittedName>
        <fullName evidence="1">Uncharacterized protein</fullName>
    </submittedName>
</protein>
<accession>A0A8T0HQR5</accession>
<comment type="caution">
    <text evidence="1">The sequence shown here is derived from an EMBL/GenBank/DDBJ whole genome shotgun (WGS) entry which is preliminary data.</text>
</comment>
<proteinExistence type="predicted"/>
<name>A0A8T0HQR5_CERPU</name>
<keyword evidence="2" id="KW-1185">Reference proteome</keyword>
<reference evidence="1" key="1">
    <citation type="submission" date="2020-06" db="EMBL/GenBank/DDBJ databases">
        <title>WGS assembly of Ceratodon purpureus strain R40.</title>
        <authorList>
            <person name="Carey S.B."/>
            <person name="Jenkins J."/>
            <person name="Shu S."/>
            <person name="Lovell J.T."/>
            <person name="Sreedasyam A."/>
            <person name="Maumus F."/>
            <person name="Tiley G.P."/>
            <person name="Fernandez-Pozo N."/>
            <person name="Barry K."/>
            <person name="Chen C."/>
            <person name="Wang M."/>
            <person name="Lipzen A."/>
            <person name="Daum C."/>
            <person name="Saski C.A."/>
            <person name="Payton A.C."/>
            <person name="Mcbreen J.C."/>
            <person name="Conrad R.E."/>
            <person name="Kollar L.M."/>
            <person name="Olsson S."/>
            <person name="Huttunen S."/>
            <person name="Landis J.B."/>
            <person name="Wickett N.J."/>
            <person name="Johnson M.G."/>
            <person name="Rensing S.A."/>
            <person name="Grimwood J."/>
            <person name="Schmutz J."/>
            <person name="Mcdaniel S.F."/>
        </authorList>
    </citation>
    <scope>NUCLEOTIDE SEQUENCE</scope>
    <source>
        <strain evidence="1">R40</strain>
    </source>
</reference>
<organism evidence="1 2">
    <name type="scientific">Ceratodon purpureus</name>
    <name type="common">Fire moss</name>
    <name type="synonym">Dicranum purpureum</name>
    <dbReference type="NCBI Taxonomy" id="3225"/>
    <lineage>
        <taxon>Eukaryota</taxon>
        <taxon>Viridiplantae</taxon>
        <taxon>Streptophyta</taxon>
        <taxon>Embryophyta</taxon>
        <taxon>Bryophyta</taxon>
        <taxon>Bryophytina</taxon>
        <taxon>Bryopsida</taxon>
        <taxon>Dicranidae</taxon>
        <taxon>Pseudoditrichales</taxon>
        <taxon>Ditrichaceae</taxon>
        <taxon>Ceratodon</taxon>
    </lineage>
</organism>
<dbReference type="EMBL" id="CM026426">
    <property type="protein sequence ID" value="KAG0573141.1"/>
    <property type="molecule type" value="Genomic_DNA"/>
</dbReference>
<dbReference type="Proteomes" id="UP000822688">
    <property type="component" value="Chromosome V"/>
</dbReference>